<comment type="caution">
    <text evidence="2">The sequence shown here is derived from an EMBL/GenBank/DDBJ whole genome shotgun (WGS) entry which is preliminary data.</text>
</comment>
<sequence>MPDEFTPPNDAADQQVPARPEDPHDPDVTAVPADADPADFLDQRREAPVLADGEPWP</sequence>
<evidence type="ECO:0000313" key="3">
    <source>
        <dbReference type="Proteomes" id="UP001440984"/>
    </source>
</evidence>
<keyword evidence="3" id="KW-1185">Reference proteome</keyword>
<protein>
    <submittedName>
        <fullName evidence="2">Uncharacterized protein</fullName>
    </submittedName>
</protein>
<dbReference type="RefSeq" id="WP_348947242.1">
    <property type="nucleotide sequence ID" value="NZ_JBDZYD010000001.1"/>
</dbReference>
<name>A0ABV0L6H6_9PSEU</name>
<organism evidence="2 3">
    <name type="scientific">Amycolatopsis melonis</name>
    <dbReference type="NCBI Taxonomy" id="3156488"/>
    <lineage>
        <taxon>Bacteria</taxon>
        <taxon>Bacillati</taxon>
        <taxon>Actinomycetota</taxon>
        <taxon>Actinomycetes</taxon>
        <taxon>Pseudonocardiales</taxon>
        <taxon>Pseudonocardiaceae</taxon>
        <taxon>Amycolatopsis</taxon>
    </lineage>
</organism>
<accession>A0ABV0L6H6</accession>
<proteinExistence type="predicted"/>
<dbReference type="Proteomes" id="UP001440984">
    <property type="component" value="Unassembled WGS sequence"/>
</dbReference>
<evidence type="ECO:0000256" key="1">
    <source>
        <dbReference type="SAM" id="MobiDB-lite"/>
    </source>
</evidence>
<reference evidence="2 3" key="1">
    <citation type="submission" date="2024-05" db="EMBL/GenBank/DDBJ databases">
        <authorList>
            <person name="Zhao H."/>
            <person name="Xu Y."/>
            <person name="Lin S."/>
            <person name="Spain J.C."/>
            <person name="Zhou N.-Y."/>
        </authorList>
    </citation>
    <scope>NUCLEOTIDE SEQUENCE [LARGE SCALE GENOMIC DNA]</scope>
    <source>
        <strain evidence="2 3">NEAU-NG30</strain>
    </source>
</reference>
<gene>
    <name evidence="2" type="ORF">ABJI51_02425</name>
</gene>
<feature type="region of interest" description="Disordered" evidence="1">
    <location>
        <begin position="1"/>
        <end position="57"/>
    </location>
</feature>
<evidence type="ECO:0000313" key="2">
    <source>
        <dbReference type="EMBL" id="MEQ0557911.1"/>
    </source>
</evidence>
<dbReference type="EMBL" id="JBDZYD010000001">
    <property type="protein sequence ID" value="MEQ0557911.1"/>
    <property type="molecule type" value="Genomic_DNA"/>
</dbReference>